<evidence type="ECO:0000313" key="3">
    <source>
        <dbReference type="Proteomes" id="UP000315060"/>
    </source>
</evidence>
<evidence type="ECO:0000313" key="1">
    <source>
        <dbReference type="EMBL" id="MDS8037740.1"/>
    </source>
</evidence>
<dbReference type="Proteomes" id="UP000315060">
    <property type="component" value="Unassembled WGS sequence"/>
</dbReference>
<gene>
    <name evidence="2" type="ORF">AZJ28_03955</name>
    <name evidence="1" type="ORF">RLG82_01530</name>
</gene>
<comment type="caution">
    <text evidence="2">The sequence shown here is derived from an EMBL/GenBank/DDBJ whole genome shotgun (WGS) entry which is preliminary data.</text>
</comment>
<dbReference type="EMBL" id="VMYC01000062">
    <property type="protein sequence ID" value="TVX70914.1"/>
    <property type="molecule type" value="Genomic_DNA"/>
</dbReference>
<reference evidence="2 3" key="1">
    <citation type="submission" date="2019-07" db="EMBL/GenBank/DDBJ databases">
        <authorList>
            <person name="Mohale T."/>
        </authorList>
    </citation>
    <scope>NUCLEOTIDE SEQUENCE [LARGE SCALE GENOMIC DNA]</scope>
    <source>
        <strain evidence="2 3">NTPn 59</strain>
    </source>
</reference>
<dbReference type="EMBL" id="JAVPGZ010000079">
    <property type="protein sequence ID" value="MDS8037740.1"/>
    <property type="molecule type" value="Genomic_DNA"/>
</dbReference>
<evidence type="ECO:0000313" key="2">
    <source>
        <dbReference type="EMBL" id="TVX70914.1"/>
    </source>
</evidence>
<proteinExistence type="predicted"/>
<sequence length="59" mass="7153">MNKRQRKKKILNGLNKEERYHRTHCPVCDSEAGLFDRYFNTYGFCSEYCGYEYYGISRL</sequence>
<name>A0A0E8SXC2_STREE</name>
<accession>A0A0E8SXC2</accession>
<protein>
    <submittedName>
        <fullName evidence="2">Uncharacterized protein</fullName>
    </submittedName>
</protein>
<dbReference type="AlphaFoldDB" id="A0A0E8SXC2"/>
<dbReference type="RefSeq" id="WP_001042650.1">
    <property type="nucleotide sequence ID" value="NZ_AP026920.1"/>
</dbReference>
<dbReference type="Proteomes" id="UP001184693">
    <property type="component" value="Unassembled WGS sequence"/>
</dbReference>
<reference evidence="1" key="2">
    <citation type="submission" date="2023-06" db="EMBL/GenBank/DDBJ databases">
        <title>PCVPA Blantyre Malawi Pneumococcal carriage surveillance isolates.</title>
        <authorList>
            <person name="Obolski U."/>
            <person name="Swarthout T.D."/>
            <person name="Kalizang'Oma A."/>
            <person name="Mwalukomo T.S."/>
            <person name="Cave R."/>
            <person name="Brown C."/>
            <person name="Cornick J."/>
            <person name="Kamng'Ona A."/>
            <person name="Msefula J."/>
            <person name="French N."/>
            <person name="Hyderman R."/>
        </authorList>
    </citation>
    <scope>NUCLEOTIDE SEQUENCE</scope>
    <source>
        <strain evidence="1">BVY8TH</strain>
    </source>
</reference>
<organism evidence="2 3">
    <name type="scientific">Streptococcus pneumoniae</name>
    <dbReference type="NCBI Taxonomy" id="1313"/>
    <lineage>
        <taxon>Bacteria</taxon>
        <taxon>Bacillati</taxon>
        <taxon>Bacillota</taxon>
        <taxon>Bacilli</taxon>
        <taxon>Lactobacillales</taxon>
        <taxon>Streptococcaceae</taxon>
        <taxon>Streptococcus</taxon>
    </lineage>
</organism>